<dbReference type="Gene3D" id="3.20.20.450">
    <property type="entry name" value="EAL domain"/>
    <property type="match status" value="1"/>
</dbReference>
<dbReference type="Proteomes" id="UP001528672">
    <property type="component" value="Unassembled WGS sequence"/>
</dbReference>
<dbReference type="InterPro" id="IPR050706">
    <property type="entry name" value="Cyclic-di-GMP_PDE-like"/>
</dbReference>
<dbReference type="Pfam" id="PF16448">
    <property type="entry name" value="LapD_MoxY_N"/>
    <property type="match status" value="1"/>
</dbReference>
<dbReference type="EMBL" id="JAQSIO010000002">
    <property type="protein sequence ID" value="MDD0814598.1"/>
    <property type="molecule type" value="Genomic_DNA"/>
</dbReference>
<name>A0ABT5MDC5_9BURK</name>
<dbReference type="InterPro" id="IPR000160">
    <property type="entry name" value="GGDEF_dom"/>
</dbReference>
<dbReference type="SMART" id="SM00267">
    <property type="entry name" value="GGDEF"/>
    <property type="match status" value="1"/>
</dbReference>
<dbReference type="PROSITE" id="PS50883">
    <property type="entry name" value="EAL"/>
    <property type="match status" value="1"/>
</dbReference>
<dbReference type="Pfam" id="PF00563">
    <property type="entry name" value="EAL"/>
    <property type="match status" value="1"/>
</dbReference>
<evidence type="ECO:0000259" key="4">
    <source>
        <dbReference type="PROSITE" id="PS50887"/>
    </source>
</evidence>
<dbReference type="Gene3D" id="3.30.110.200">
    <property type="match status" value="1"/>
</dbReference>
<gene>
    <name evidence="5" type="ORF">PSQ39_08160</name>
</gene>
<dbReference type="InterPro" id="IPR032244">
    <property type="entry name" value="LapD_MoxY_N"/>
</dbReference>
<dbReference type="InterPro" id="IPR042461">
    <property type="entry name" value="LapD_MoxY_peri_C"/>
</dbReference>
<keyword evidence="6" id="KW-1185">Reference proteome</keyword>
<keyword evidence="1" id="KW-0812">Transmembrane</keyword>
<feature type="domain" description="GGDEF" evidence="4">
    <location>
        <begin position="266"/>
        <end position="397"/>
    </location>
</feature>
<dbReference type="InterPro" id="IPR003660">
    <property type="entry name" value="HAMP_dom"/>
</dbReference>
<dbReference type="InterPro" id="IPR029787">
    <property type="entry name" value="Nucleotide_cyclase"/>
</dbReference>
<dbReference type="Gene3D" id="6.20.270.20">
    <property type="entry name" value="LapD/MoxY periplasmic domain"/>
    <property type="match status" value="1"/>
</dbReference>
<dbReference type="InterPro" id="IPR043128">
    <property type="entry name" value="Rev_trsase/Diguanyl_cyclase"/>
</dbReference>
<dbReference type="PROSITE" id="PS50887">
    <property type="entry name" value="GGDEF"/>
    <property type="match status" value="1"/>
</dbReference>
<sequence>MTLRRQILLAISAVFICILVGLLVFSVRGTRDYLEQQLSSHAQDAATALSVPLAQSLARDDVVLAELNVASFFDRGFFKRIVLTDTKGKVLVERELPAKVANVPEWFTNAFPLAPPGGEAFVSAGWRQLGRVVVQSQPEHAYQYLWTSAREVAIWLTLAYGVALVLSHLLLQVILNPLYAIERSARAVQERRFEQILTKPAARELARVVRAMNDMSRRISEILDAETAKAEGFRKQVLHDELTGLDNRRSFDLHLGELLSGPDPVAHGMVIGLEINGLKELNTGVSYQRGNALLQAVARISGEVLTSSASIRARLGGSAFGFVLMDVNFDEGKSWCQELLTGLEEVFAGVQDEGVSCSVGAVPFKVGETKGHLMARLDLAIEAARQSGRNTMLASNHLVSEQDALGSERWRALIQHALNDNRWRLLAQPVVNLADQSLVHIELMARLLDEDNALVPAASFVPMATRHKLMPEVDRAVVLLACARLQASDASPMAINVSLQSATQRSFVEWLRGVLRDHGDKAKLLSFEMSCFGVSQDVDAARAFASVVRSQGARFGIDRLGLDRLSTHVLRQLPPDYVKLDSVLSHEVDAEQSAADWVTSIASLARSMDVQVIAQGVDTEDKARRLVGIYDAGQGYFFGKPEAL</sequence>
<proteinExistence type="predicted"/>
<protein>
    <submittedName>
        <fullName evidence="5">EAL domain-containing protein</fullName>
    </submittedName>
</protein>
<accession>A0ABT5MDC5</accession>
<dbReference type="InterPro" id="IPR001633">
    <property type="entry name" value="EAL_dom"/>
</dbReference>
<dbReference type="Pfam" id="PF00990">
    <property type="entry name" value="GGDEF"/>
    <property type="match status" value="1"/>
</dbReference>
<dbReference type="PANTHER" id="PTHR33121:SF79">
    <property type="entry name" value="CYCLIC DI-GMP PHOSPHODIESTERASE PDED-RELATED"/>
    <property type="match status" value="1"/>
</dbReference>
<dbReference type="CDD" id="cd01948">
    <property type="entry name" value="EAL"/>
    <property type="match status" value="1"/>
</dbReference>
<dbReference type="PANTHER" id="PTHR33121">
    <property type="entry name" value="CYCLIC DI-GMP PHOSPHODIESTERASE PDEF"/>
    <property type="match status" value="1"/>
</dbReference>
<dbReference type="SUPFAM" id="SSF141868">
    <property type="entry name" value="EAL domain-like"/>
    <property type="match status" value="1"/>
</dbReference>
<organism evidence="5 6">
    <name type="scientific">Curvibacter microcysteis</name>
    <dbReference type="NCBI Taxonomy" id="3026419"/>
    <lineage>
        <taxon>Bacteria</taxon>
        <taxon>Pseudomonadati</taxon>
        <taxon>Pseudomonadota</taxon>
        <taxon>Betaproteobacteria</taxon>
        <taxon>Burkholderiales</taxon>
        <taxon>Comamonadaceae</taxon>
        <taxon>Curvibacter</taxon>
    </lineage>
</organism>
<evidence type="ECO:0000313" key="6">
    <source>
        <dbReference type="Proteomes" id="UP001528672"/>
    </source>
</evidence>
<dbReference type="PROSITE" id="PS50885">
    <property type="entry name" value="HAMP"/>
    <property type="match status" value="1"/>
</dbReference>
<feature type="transmembrane region" description="Helical" evidence="1">
    <location>
        <begin position="6"/>
        <end position="27"/>
    </location>
</feature>
<dbReference type="InterPro" id="IPR035919">
    <property type="entry name" value="EAL_sf"/>
</dbReference>
<dbReference type="SUPFAM" id="SSF55073">
    <property type="entry name" value="Nucleotide cyclase"/>
    <property type="match status" value="1"/>
</dbReference>
<feature type="domain" description="HAMP" evidence="3">
    <location>
        <begin position="172"/>
        <end position="224"/>
    </location>
</feature>
<dbReference type="CDD" id="cd01949">
    <property type="entry name" value="GGDEF"/>
    <property type="match status" value="1"/>
</dbReference>
<dbReference type="NCBIfam" id="TIGR00254">
    <property type="entry name" value="GGDEF"/>
    <property type="match status" value="1"/>
</dbReference>
<dbReference type="Gene3D" id="3.30.70.270">
    <property type="match status" value="1"/>
</dbReference>
<evidence type="ECO:0000259" key="3">
    <source>
        <dbReference type="PROSITE" id="PS50885"/>
    </source>
</evidence>
<dbReference type="SMART" id="SM00052">
    <property type="entry name" value="EAL"/>
    <property type="match status" value="1"/>
</dbReference>
<evidence type="ECO:0000259" key="2">
    <source>
        <dbReference type="PROSITE" id="PS50883"/>
    </source>
</evidence>
<dbReference type="RefSeq" id="WP_273926241.1">
    <property type="nucleotide sequence ID" value="NZ_JAQSIO010000002.1"/>
</dbReference>
<evidence type="ECO:0000313" key="5">
    <source>
        <dbReference type="EMBL" id="MDD0814598.1"/>
    </source>
</evidence>
<feature type="transmembrane region" description="Helical" evidence="1">
    <location>
        <begin position="152"/>
        <end position="175"/>
    </location>
</feature>
<keyword evidence="1" id="KW-1133">Transmembrane helix</keyword>
<keyword evidence="1" id="KW-0472">Membrane</keyword>
<comment type="caution">
    <text evidence="5">The sequence shown here is derived from an EMBL/GenBank/DDBJ whole genome shotgun (WGS) entry which is preliminary data.</text>
</comment>
<feature type="domain" description="EAL" evidence="2">
    <location>
        <begin position="407"/>
        <end position="644"/>
    </location>
</feature>
<evidence type="ECO:0000256" key="1">
    <source>
        <dbReference type="SAM" id="Phobius"/>
    </source>
</evidence>
<reference evidence="5 6" key="1">
    <citation type="submission" date="2023-02" db="EMBL/GenBank/DDBJ databases">
        <title>Bacterial whole genome sequence for Curvibacter sp. HBC28.</title>
        <authorList>
            <person name="Le V."/>
            <person name="Ko S.-R."/>
            <person name="Ahn C.-Y."/>
            <person name="Oh H.-M."/>
        </authorList>
    </citation>
    <scope>NUCLEOTIDE SEQUENCE [LARGE SCALE GENOMIC DNA]</scope>
    <source>
        <strain evidence="5 6">HBC28</strain>
    </source>
</reference>